<keyword evidence="3" id="KW-0378">Hydrolase</keyword>
<dbReference type="SUPFAM" id="SSF82771">
    <property type="entry name" value="GIY-YIG endonuclease"/>
    <property type="match status" value="1"/>
</dbReference>
<dbReference type="CDD" id="cd10448">
    <property type="entry name" value="GIY-YIG_unchar_3"/>
    <property type="match status" value="1"/>
</dbReference>
<organism evidence="3 4">
    <name type="scientific">Amphiplicatus metriothermophilus</name>
    <dbReference type="NCBI Taxonomy" id="1519374"/>
    <lineage>
        <taxon>Bacteria</taxon>
        <taxon>Pseudomonadati</taxon>
        <taxon>Pseudomonadota</taxon>
        <taxon>Alphaproteobacteria</taxon>
        <taxon>Parvularculales</taxon>
        <taxon>Parvularculaceae</taxon>
        <taxon>Amphiplicatus</taxon>
    </lineage>
</organism>
<dbReference type="RefSeq" id="WP_089410692.1">
    <property type="nucleotide sequence ID" value="NZ_FZQA01000001.1"/>
</dbReference>
<gene>
    <name evidence="3" type="ORF">SAMN06297382_0160</name>
</gene>
<comment type="similarity">
    <text evidence="1">Belongs to the UPF0213 family.</text>
</comment>
<feature type="domain" description="GIY-YIG" evidence="2">
    <location>
        <begin position="1"/>
        <end position="77"/>
    </location>
</feature>
<dbReference type="SMART" id="SM00465">
    <property type="entry name" value="GIYc"/>
    <property type="match status" value="1"/>
</dbReference>
<dbReference type="GO" id="GO:0004519">
    <property type="term" value="F:endonuclease activity"/>
    <property type="evidence" value="ECO:0007669"/>
    <property type="project" value="UniProtKB-KW"/>
</dbReference>
<sequence>MPGYVYMLANKPRGVLYTGVAADLARRIHQHREGRGSAFCRRYGLDRLVWYAEYQRITDAISEEKRIKRWRRAWKVRLIEEMNPGWEDLYPLLGWR</sequence>
<dbReference type="AlphaFoldDB" id="A0A239PIR3"/>
<dbReference type="Proteomes" id="UP000198346">
    <property type="component" value="Unassembled WGS sequence"/>
</dbReference>
<protein>
    <submittedName>
        <fullName evidence="3">Putative endonuclease</fullName>
    </submittedName>
</protein>
<dbReference type="OrthoDB" id="287318at2"/>
<dbReference type="EMBL" id="FZQA01000001">
    <property type="protein sequence ID" value="SNT67668.1"/>
    <property type="molecule type" value="Genomic_DNA"/>
</dbReference>
<dbReference type="PANTHER" id="PTHR34477:SF5">
    <property type="entry name" value="BSL5627 PROTEIN"/>
    <property type="match status" value="1"/>
</dbReference>
<evidence type="ECO:0000313" key="4">
    <source>
        <dbReference type="Proteomes" id="UP000198346"/>
    </source>
</evidence>
<proteinExistence type="inferred from homology"/>
<dbReference type="Pfam" id="PF01541">
    <property type="entry name" value="GIY-YIG"/>
    <property type="match status" value="1"/>
</dbReference>
<dbReference type="Gene3D" id="3.40.1440.10">
    <property type="entry name" value="GIY-YIG endonuclease"/>
    <property type="match status" value="1"/>
</dbReference>
<evidence type="ECO:0000259" key="2">
    <source>
        <dbReference type="PROSITE" id="PS50164"/>
    </source>
</evidence>
<accession>A0A239PIR3</accession>
<keyword evidence="3" id="KW-0540">Nuclease</keyword>
<dbReference type="InterPro" id="IPR035901">
    <property type="entry name" value="GIY-YIG_endonuc_sf"/>
</dbReference>
<dbReference type="InterPro" id="IPR050190">
    <property type="entry name" value="UPF0213_domain"/>
</dbReference>
<reference evidence="3 4" key="1">
    <citation type="submission" date="2017-07" db="EMBL/GenBank/DDBJ databases">
        <authorList>
            <person name="Sun Z.S."/>
            <person name="Albrecht U."/>
            <person name="Echele G."/>
            <person name="Lee C.C."/>
        </authorList>
    </citation>
    <scope>NUCLEOTIDE SEQUENCE [LARGE SCALE GENOMIC DNA]</scope>
    <source>
        <strain evidence="3 4">CGMCC 1.12710</strain>
    </source>
</reference>
<evidence type="ECO:0000256" key="1">
    <source>
        <dbReference type="ARBA" id="ARBA00007435"/>
    </source>
</evidence>
<dbReference type="InterPro" id="IPR000305">
    <property type="entry name" value="GIY-YIG_endonuc"/>
</dbReference>
<evidence type="ECO:0000313" key="3">
    <source>
        <dbReference type="EMBL" id="SNT67668.1"/>
    </source>
</evidence>
<name>A0A239PIR3_9PROT</name>
<dbReference type="PANTHER" id="PTHR34477">
    <property type="entry name" value="UPF0213 PROTEIN YHBQ"/>
    <property type="match status" value="1"/>
</dbReference>
<keyword evidence="4" id="KW-1185">Reference proteome</keyword>
<dbReference type="PROSITE" id="PS50164">
    <property type="entry name" value="GIY_YIG"/>
    <property type="match status" value="1"/>
</dbReference>
<keyword evidence="3" id="KW-0255">Endonuclease</keyword>